<name>D2A2W2_TRICA</name>
<dbReference type="EMBL" id="KQ971338">
    <property type="protein sequence ID" value="EFA02228.1"/>
    <property type="molecule type" value="Genomic_DNA"/>
</dbReference>
<dbReference type="InParanoid" id="D2A2W2"/>
<gene>
    <name evidence="1" type="primary">GLEAN_07890</name>
    <name evidence="1" type="ORF">TcasGA2_TC007890</name>
</gene>
<dbReference type="AlphaFoldDB" id="D2A2W2"/>
<organism evidence="1 2">
    <name type="scientific">Tribolium castaneum</name>
    <name type="common">Red flour beetle</name>
    <dbReference type="NCBI Taxonomy" id="7070"/>
    <lineage>
        <taxon>Eukaryota</taxon>
        <taxon>Metazoa</taxon>
        <taxon>Ecdysozoa</taxon>
        <taxon>Arthropoda</taxon>
        <taxon>Hexapoda</taxon>
        <taxon>Insecta</taxon>
        <taxon>Pterygota</taxon>
        <taxon>Neoptera</taxon>
        <taxon>Endopterygota</taxon>
        <taxon>Coleoptera</taxon>
        <taxon>Polyphaga</taxon>
        <taxon>Cucujiformia</taxon>
        <taxon>Tenebrionidae</taxon>
        <taxon>Tenebrionidae incertae sedis</taxon>
        <taxon>Tribolium</taxon>
    </lineage>
</organism>
<proteinExistence type="predicted"/>
<dbReference type="Proteomes" id="UP000007266">
    <property type="component" value="Linkage group 4"/>
</dbReference>
<evidence type="ECO:0000313" key="2">
    <source>
        <dbReference type="Proteomes" id="UP000007266"/>
    </source>
</evidence>
<dbReference type="HOGENOM" id="CLU_1078995_0_0_1"/>
<keyword evidence="2" id="KW-1185">Reference proteome</keyword>
<reference evidence="1 2" key="1">
    <citation type="journal article" date="2008" name="Nature">
        <title>The genome of the model beetle and pest Tribolium castaneum.</title>
        <authorList>
            <consortium name="Tribolium Genome Sequencing Consortium"/>
            <person name="Richards S."/>
            <person name="Gibbs R.A."/>
            <person name="Weinstock G.M."/>
            <person name="Brown S.J."/>
            <person name="Denell R."/>
            <person name="Beeman R.W."/>
            <person name="Gibbs R."/>
            <person name="Beeman R.W."/>
            <person name="Brown S.J."/>
            <person name="Bucher G."/>
            <person name="Friedrich M."/>
            <person name="Grimmelikhuijzen C.J."/>
            <person name="Klingler M."/>
            <person name="Lorenzen M."/>
            <person name="Richards S."/>
            <person name="Roth S."/>
            <person name="Schroder R."/>
            <person name="Tautz D."/>
            <person name="Zdobnov E.M."/>
            <person name="Muzny D."/>
            <person name="Gibbs R.A."/>
            <person name="Weinstock G.M."/>
            <person name="Attaway T."/>
            <person name="Bell S."/>
            <person name="Buhay C.J."/>
            <person name="Chandrabose M.N."/>
            <person name="Chavez D."/>
            <person name="Clerk-Blankenburg K.P."/>
            <person name="Cree A."/>
            <person name="Dao M."/>
            <person name="Davis C."/>
            <person name="Chacko J."/>
            <person name="Dinh H."/>
            <person name="Dugan-Rocha S."/>
            <person name="Fowler G."/>
            <person name="Garner T.T."/>
            <person name="Garnes J."/>
            <person name="Gnirke A."/>
            <person name="Hawes A."/>
            <person name="Hernandez J."/>
            <person name="Hines S."/>
            <person name="Holder M."/>
            <person name="Hume J."/>
            <person name="Jhangiani S.N."/>
            <person name="Joshi V."/>
            <person name="Khan Z.M."/>
            <person name="Jackson L."/>
            <person name="Kovar C."/>
            <person name="Kowis A."/>
            <person name="Lee S."/>
            <person name="Lewis L.R."/>
            <person name="Margolis J."/>
            <person name="Morgan M."/>
            <person name="Nazareth L.V."/>
            <person name="Nguyen N."/>
            <person name="Okwuonu G."/>
            <person name="Parker D."/>
            <person name="Richards S."/>
            <person name="Ruiz S.J."/>
            <person name="Santibanez J."/>
            <person name="Savard J."/>
            <person name="Scherer S.E."/>
            <person name="Schneider B."/>
            <person name="Sodergren E."/>
            <person name="Tautz D."/>
            <person name="Vattahil S."/>
            <person name="Villasana D."/>
            <person name="White C.S."/>
            <person name="Wright R."/>
            <person name="Park Y."/>
            <person name="Beeman R.W."/>
            <person name="Lord J."/>
            <person name="Oppert B."/>
            <person name="Lorenzen M."/>
            <person name="Brown S."/>
            <person name="Wang L."/>
            <person name="Savard J."/>
            <person name="Tautz D."/>
            <person name="Richards S."/>
            <person name="Weinstock G."/>
            <person name="Gibbs R.A."/>
            <person name="Liu Y."/>
            <person name="Worley K."/>
            <person name="Weinstock G."/>
            <person name="Elsik C.G."/>
            <person name="Reese J.T."/>
            <person name="Elhaik E."/>
            <person name="Landan G."/>
            <person name="Graur D."/>
            <person name="Arensburger P."/>
            <person name="Atkinson P."/>
            <person name="Beeman R.W."/>
            <person name="Beidler J."/>
            <person name="Brown S.J."/>
            <person name="Demuth J.P."/>
            <person name="Drury D.W."/>
            <person name="Du Y.Z."/>
            <person name="Fujiwara H."/>
            <person name="Lorenzen M."/>
            <person name="Maselli V."/>
            <person name="Osanai M."/>
            <person name="Park Y."/>
            <person name="Robertson H.M."/>
            <person name="Tu Z."/>
            <person name="Wang J.J."/>
            <person name="Wang S."/>
            <person name="Richards S."/>
            <person name="Song H."/>
            <person name="Zhang L."/>
            <person name="Sodergren E."/>
            <person name="Werner D."/>
            <person name="Stanke M."/>
            <person name="Morgenstern B."/>
            <person name="Solovyev V."/>
            <person name="Kosarev P."/>
            <person name="Brown G."/>
            <person name="Chen H.C."/>
            <person name="Ermolaeva O."/>
            <person name="Hlavina W."/>
            <person name="Kapustin Y."/>
            <person name="Kiryutin B."/>
            <person name="Kitts P."/>
            <person name="Maglott D."/>
            <person name="Pruitt K."/>
            <person name="Sapojnikov V."/>
            <person name="Souvorov A."/>
            <person name="Mackey A.J."/>
            <person name="Waterhouse R.M."/>
            <person name="Wyder S."/>
            <person name="Zdobnov E.M."/>
            <person name="Zdobnov E.M."/>
            <person name="Wyder S."/>
            <person name="Kriventseva E.V."/>
            <person name="Kadowaki T."/>
            <person name="Bork P."/>
            <person name="Aranda M."/>
            <person name="Bao R."/>
            <person name="Beermann A."/>
            <person name="Berns N."/>
            <person name="Bolognesi R."/>
            <person name="Bonneton F."/>
            <person name="Bopp D."/>
            <person name="Brown S.J."/>
            <person name="Bucher G."/>
            <person name="Butts T."/>
            <person name="Chaumot A."/>
            <person name="Denell R.E."/>
            <person name="Ferrier D.E."/>
            <person name="Friedrich M."/>
            <person name="Gordon C.M."/>
            <person name="Jindra M."/>
            <person name="Klingler M."/>
            <person name="Lan Q."/>
            <person name="Lattorff H.M."/>
            <person name="Laudet V."/>
            <person name="von Levetsow C."/>
            <person name="Liu Z."/>
            <person name="Lutz R."/>
            <person name="Lynch J.A."/>
            <person name="da Fonseca R.N."/>
            <person name="Posnien N."/>
            <person name="Reuter R."/>
            <person name="Roth S."/>
            <person name="Savard J."/>
            <person name="Schinko J.B."/>
            <person name="Schmitt C."/>
            <person name="Schoppmeier M."/>
            <person name="Schroder R."/>
            <person name="Shippy T.D."/>
            <person name="Simonnet F."/>
            <person name="Marques-Souza H."/>
            <person name="Tautz D."/>
            <person name="Tomoyasu Y."/>
            <person name="Trauner J."/>
            <person name="Van der Zee M."/>
            <person name="Vervoort M."/>
            <person name="Wittkopp N."/>
            <person name="Wimmer E.A."/>
            <person name="Yang X."/>
            <person name="Jones A.K."/>
            <person name="Sattelle D.B."/>
            <person name="Ebert P.R."/>
            <person name="Nelson D."/>
            <person name="Scott J.G."/>
            <person name="Beeman R.W."/>
            <person name="Muthukrishnan S."/>
            <person name="Kramer K.J."/>
            <person name="Arakane Y."/>
            <person name="Beeman R.W."/>
            <person name="Zhu Q."/>
            <person name="Hogenkamp D."/>
            <person name="Dixit R."/>
            <person name="Oppert B."/>
            <person name="Jiang H."/>
            <person name="Zou Z."/>
            <person name="Marshall J."/>
            <person name="Elpidina E."/>
            <person name="Vinokurov K."/>
            <person name="Oppert C."/>
            <person name="Zou Z."/>
            <person name="Evans J."/>
            <person name="Lu Z."/>
            <person name="Zhao P."/>
            <person name="Sumathipala N."/>
            <person name="Altincicek B."/>
            <person name="Vilcinskas A."/>
            <person name="Williams M."/>
            <person name="Hultmark D."/>
            <person name="Hetru C."/>
            <person name="Jiang H."/>
            <person name="Grimmelikhuijzen C.J."/>
            <person name="Hauser F."/>
            <person name="Cazzamali G."/>
            <person name="Williamson M."/>
            <person name="Park Y."/>
            <person name="Li B."/>
            <person name="Tanaka Y."/>
            <person name="Predel R."/>
            <person name="Neupert S."/>
            <person name="Schachtner J."/>
            <person name="Verleyen P."/>
            <person name="Raible F."/>
            <person name="Bork P."/>
            <person name="Friedrich M."/>
            <person name="Walden K.K."/>
            <person name="Robertson H.M."/>
            <person name="Angeli S."/>
            <person name="Foret S."/>
            <person name="Bucher G."/>
            <person name="Schuetz S."/>
            <person name="Maleszka R."/>
            <person name="Wimmer E.A."/>
            <person name="Beeman R.W."/>
            <person name="Lorenzen M."/>
            <person name="Tomoyasu Y."/>
            <person name="Miller S.C."/>
            <person name="Grossmann D."/>
            <person name="Bucher G."/>
        </authorList>
    </citation>
    <scope>NUCLEOTIDE SEQUENCE [LARGE SCALE GENOMIC DNA]</scope>
    <source>
        <strain evidence="1 2">Georgia GA2</strain>
    </source>
</reference>
<protein>
    <submittedName>
        <fullName evidence="1">Uncharacterized protein</fullName>
    </submittedName>
</protein>
<sequence length="258" mass="27741">MLFAKFLVFLAEAQSKYSLARSERPLKVVCSRTNEGVSYRFSPSSSLEGEMHSSLVDAGENFHYCTRLRVNTLKGNIPIAIPEQRNVVRLARSQSLNRPHFLGGGVLRLLVSGTRSFTFGIFTPERLLQLIQKPVVELVETCLGSVFWRRRGRALDGALEAALGGPGAVPGVLSGHVGGHTAVGGRDHVVGPRRGGQAGPFALAFRHFAGTAGRRVRALGGPAGTIGLVYVPIVLHNGHHEGHGCNNYTHSCTCLLTE</sequence>
<reference evidence="1 2" key="2">
    <citation type="journal article" date="2010" name="Nucleic Acids Res.">
        <title>BeetleBase in 2010: revisions to provide comprehensive genomic information for Tribolium castaneum.</title>
        <authorList>
            <person name="Kim H.S."/>
            <person name="Murphy T."/>
            <person name="Xia J."/>
            <person name="Caragea D."/>
            <person name="Park Y."/>
            <person name="Beeman R.W."/>
            <person name="Lorenzen M.D."/>
            <person name="Butcher S."/>
            <person name="Manak J.R."/>
            <person name="Brown S.J."/>
        </authorList>
    </citation>
    <scope>GENOME REANNOTATION</scope>
    <source>
        <strain evidence="1 2">Georgia GA2</strain>
    </source>
</reference>
<accession>D2A2W2</accession>
<evidence type="ECO:0000313" key="1">
    <source>
        <dbReference type="EMBL" id="EFA02228.1"/>
    </source>
</evidence>